<name>A0A388JYW9_CHABU</name>
<dbReference type="PANTHER" id="PTHR43009">
    <property type="entry name" value="HOMOGENTISATE SOLANESYLTRANSFERASE, CHLOROPLASTIC"/>
    <property type="match status" value="1"/>
</dbReference>
<comment type="similarity">
    <text evidence="3">Belongs to the UbiA prenyltransferase family.</text>
</comment>
<feature type="transmembrane region" description="Helical" evidence="12">
    <location>
        <begin position="816"/>
        <end position="835"/>
    </location>
</feature>
<keyword evidence="6" id="KW-0808">Transferase</keyword>
<comment type="subcellular location">
    <subcellularLocation>
        <location evidence="1">Membrane</location>
        <topology evidence="1">Multi-pass membrane protein</topology>
    </subcellularLocation>
    <subcellularLocation>
        <location evidence="2">Plastid</location>
        <location evidence="2">Chloroplast</location>
    </subcellularLocation>
</comment>
<keyword evidence="7 12" id="KW-0812">Transmembrane</keyword>
<evidence type="ECO:0000256" key="9">
    <source>
        <dbReference type="ARBA" id="ARBA00022989"/>
    </source>
</evidence>
<keyword evidence="9 12" id="KW-1133">Transmembrane helix</keyword>
<organism evidence="13 14">
    <name type="scientific">Chara braunii</name>
    <name type="common">Braun's stonewort</name>
    <dbReference type="NCBI Taxonomy" id="69332"/>
    <lineage>
        <taxon>Eukaryota</taxon>
        <taxon>Viridiplantae</taxon>
        <taxon>Streptophyta</taxon>
        <taxon>Charophyceae</taxon>
        <taxon>Charales</taxon>
        <taxon>Characeae</taxon>
        <taxon>Chara</taxon>
    </lineage>
</organism>
<evidence type="ECO:0000256" key="3">
    <source>
        <dbReference type="ARBA" id="ARBA00005985"/>
    </source>
</evidence>
<feature type="transmembrane region" description="Helical" evidence="12">
    <location>
        <begin position="942"/>
        <end position="967"/>
    </location>
</feature>
<dbReference type="InterPro" id="IPR044878">
    <property type="entry name" value="UbiA_sf"/>
</dbReference>
<evidence type="ECO:0000256" key="7">
    <source>
        <dbReference type="ARBA" id="ARBA00022692"/>
    </source>
</evidence>
<dbReference type="InterPro" id="IPR000537">
    <property type="entry name" value="UbiA_prenyltransferase"/>
</dbReference>
<evidence type="ECO:0000256" key="4">
    <source>
        <dbReference type="ARBA" id="ARBA00022528"/>
    </source>
</evidence>
<dbReference type="Proteomes" id="UP000265515">
    <property type="component" value="Unassembled WGS sequence"/>
</dbReference>
<keyword evidence="14" id="KW-1185">Reference proteome</keyword>
<dbReference type="STRING" id="69332.A0A388JYW9"/>
<dbReference type="CDD" id="cd13960">
    <property type="entry name" value="PT_UbiA_HPT1"/>
    <property type="match status" value="1"/>
</dbReference>
<feature type="compositionally biased region" description="Basic and acidic residues" evidence="11">
    <location>
        <begin position="428"/>
        <end position="443"/>
    </location>
</feature>
<dbReference type="Pfam" id="PF01040">
    <property type="entry name" value="UbiA"/>
    <property type="match status" value="1"/>
</dbReference>
<feature type="transmembrane region" description="Helical" evidence="12">
    <location>
        <begin position="1006"/>
        <end position="1024"/>
    </location>
</feature>
<gene>
    <name evidence="13" type="ORF">CBR_g34665</name>
</gene>
<dbReference type="NCBIfam" id="NF009525">
    <property type="entry name" value="PRK12887.1"/>
    <property type="match status" value="1"/>
</dbReference>
<feature type="transmembrane region" description="Helical" evidence="12">
    <location>
        <begin position="868"/>
        <end position="888"/>
    </location>
</feature>
<keyword evidence="4" id="KW-0150">Chloroplast</keyword>
<feature type="compositionally biased region" description="Basic and acidic residues" evidence="11">
    <location>
        <begin position="46"/>
        <end position="59"/>
    </location>
</feature>
<feature type="region of interest" description="Disordered" evidence="11">
    <location>
        <begin position="1"/>
        <end position="99"/>
    </location>
</feature>
<evidence type="ECO:0000256" key="5">
    <source>
        <dbReference type="ARBA" id="ARBA00022640"/>
    </source>
</evidence>
<sequence length="1027" mass="113260">MGGGTSGAEGQTVQPRGRTSPSFRRTTSQDVGRERNAVTPTKLRRRLSEDMKDLHIREGNDDENYGASGTPSHGQEQGKQGSTSKSMKRSHRQLMEKKDQGQSWTKYLLPLLFTAAQEGVFALAWAVSPSETIFPTLQISGPPMPQETVAMTRRLFGPDIAVRCIPDVPTPKFFVEKQVKKALAKAEQRVEILPPSSQEEQWWKQERAVRMKQWDEIQEEKSKRWVEILSVKGIATGGRLSKSTFQLLSPRYNHQAMKSLMHPFDEQAPVAVSSTEMCSYAQQYYQDILTSRRRPEELTTNQDNLIDLWEVVDARLPRVGQLDLDRPITEMEVRQALKDMARGNAPGSDGLTVEYYSMFWSELEAPLIKFYNDILTDGKSWLAKVNRRGKLEMCSWFKEDTSVLLSCLSSALFDWKCCAGIGKRERQNSWRKESGGEEGEAGRGRSKRERQGIRHVFCLRSMNAALSGGAWLFLSGDFGVVLRLPREKPEIQSAFTGTDVAIPRRPQRRYRYDGARTGELASVPTSGAAGMDTRSSLSLSLSLSHGDCVSREWCSTSASTSSAACATRRCGRGRSASDRLVCNHWKRGRFGRLSAIVRKRACDSSLVEKEGSVQETVAAGFLSGPSTRGSQVSGSCQHGGFSQLAASRKAHSVTCEMVIRGLLSREEDWLLPRGVFRRCAPIKGRASAAADAAAASGWEPGSAVTASSADSISETVEEEESVSIAENVSKFRDAFWRFLRPHTIRGTLLGTTAVVVRALMENSHAINWALTPRALRGLLALLCGNGYIVGINQIYDVSIDKVNKPFLPVAAGDLSPAWAWALCLLLSAVGIGIVATNFGRLITALYCTGLLLGTIYSVPPFRLKQNPLWAFLIIAFVRGVLLNFGVYYATRAALGLQFAWSPSVAFITVFVTLFATAIAITKDLPDVEGDRQFNIATFATRLGVPTISMIGTGIILCNYVGAIALALSMPATFNLPVMIGGHVLLALSLSYNAWKLAKAGYAKPAILAFYRFIWNLFYGEYIMFPFI</sequence>
<proteinExistence type="inferred from homology"/>
<comment type="caution">
    <text evidence="13">The sequence shown here is derived from an EMBL/GenBank/DDBJ whole genome shotgun (WGS) entry which is preliminary data.</text>
</comment>
<evidence type="ECO:0000313" key="14">
    <source>
        <dbReference type="Proteomes" id="UP000265515"/>
    </source>
</evidence>
<feature type="transmembrane region" description="Helical" evidence="12">
    <location>
        <begin position="841"/>
        <end position="861"/>
    </location>
</feature>
<dbReference type="InterPro" id="IPR044502">
    <property type="entry name" value="AtHST-like"/>
</dbReference>
<evidence type="ECO:0000256" key="2">
    <source>
        <dbReference type="ARBA" id="ARBA00004229"/>
    </source>
</evidence>
<evidence type="ECO:0000256" key="12">
    <source>
        <dbReference type="SAM" id="Phobius"/>
    </source>
</evidence>
<feature type="transmembrane region" description="Helical" evidence="12">
    <location>
        <begin position="973"/>
        <end position="994"/>
    </location>
</feature>
<evidence type="ECO:0000256" key="6">
    <source>
        <dbReference type="ARBA" id="ARBA00022679"/>
    </source>
</evidence>
<dbReference type="GO" id="GO:0016020">
    <property type="term" value="C:membrane"/>
    <property type="evidence" value="ECO:0007669"/>
    <property type="project" value="UniProtKB-SubCell"/>
</dbReference>
<feature type="compositionally biased region" description="Polar residues" evidence="11">
    <location>
        <begin position="8"/>
        <end position="30"/>
    </location>
</feature>
<dbReference type="PANTHER" id="PTHR43009:SF10">
    <property type="entry name" value="HOMOGENTISATE SOLANESYLTRANSFERASE, CHLOROPLASTIC"/>
    <property type="match status" value="1"/>
</dbReference>
<keyword evidence="5" id="KW-0934">Plastid</keyword>
<protein>
    <recommendedName>
        <fullName evidence="15">Homogentisate phytyltransferase</fullName>
    </recommendedName>
</protein>
<reference evidence="13 14" key="1">
    <citation type="journal article" date="2018" name="Cell">
        <title>The Chara Genome: Secondary Complexity and Implications for Plant Terrestrialization.</title>
        <authorList>
            <person name="Nishiyama T."/>
            <person name="Sakayama H."/>
            <person name="Vries J.D."/>
            <person name="Buschmann H."/>
            <person name="Saint-Marcoux D."/>
            <person name="Ullrich K.K."/>
            <person name="Haas F.B."/>
            <person name="Vanderstraeten L."/>
            <person name="Becker D."/>
            <person name="Lang D."/>
            <person name="Vosolsobe S."/>
            <person name="Rombauts S."/>
            <person name="Wilhelmsson P.K.I."/>
            <person name="Janitza P."/>
            <person name="Kern R."/>
            <person name="Heyl A."/>
            <person name="Rumpler F."/>
            <person name="Villalobos L.I.A.C."/>
            <person name="Clay J.M."/>
            <person name="Skokan R."/>
            <person name="Toyoda A."/>
            <person name="Suzuki Y."/>
            <person name="Kagoshima H."/>
            <person name="Schijlen E."/>
            <person name="Tajeshwar N."/>
            <person name="Catarino B."/>
            <person name="Hetherington A.J."/>
            <person name="Saltykova A."/>
            <person name="Bonnot C."/>
            <person name="Breuninger H."/>
            <person name="Symeonidi A."/>
            <person name="Radhakrishnan G.V."/>
            <person name="Van Nieuwerburgh F."/>
            <person name="Deforce D."/>
            <person name="Chang C."/>
            <person name="Karol K.G."/>
            <person name="Hedrich R."/>
            <person name="Ulvskov P."/>
            <person name="Glockner G."/>
            <person name="Delwiche C.F."/>
            <person name="Petrasek J."/>
            <person name="Van de Peer Y."/>
            <person name="Friml J."/>
            <person name="Beilby M."/>
            <person name="Dolan L."/>
            <person name="Kohara Y."/>
            <person name="Sugano S."/>
            <person name="Fujiyama A."/>
            <person name="Delaux P.-M."/>
            <person name="Quint M."/>
            <person name="TheiBen G."/>
            <person name="Hagemann M."/>
            <person name="Harholt J."/>
            <person name="Dunand C."/>
            <person name="Zachgo S."/>
            <person name="Langdale J."/>
            <person name="Maumus F."/>
            <person name="Straeten D.V.D."/>
            <person name="Gould S.B."/>
            <person name="Rensing S.A."/>
        </authorList>
    </citation>
    <scope>NUCLEOTIDE SEQUENCE [LARGE SCALE GENOMIC DNA]</scope>
    <source>
        <strain evidence="13 14">S276</strain>
    </source>
</reference>
<evidence type="ECO:0000256" key="10">
    <source>
        <dbReference type="ARBA" id="ARBA00023136"/>
    </source>
</evidence>
<dbReference type="GO" id="GO:0004659">
    <property type="term" value="F:prenyltransferase activity"/>
    <property type="evidence" value="ECO:0007669"/>
    <property type="project" value="InterPro"/>
</dbReference>
<feature type="compositionally biased region" description="Polar residues" evidence="11">
    <location>
        <begin position="67"/>
        <end position="85"/>
    </location>
</feature>
<evidence type="ECO:0000256" key="11">
    <source>
        <dbReference type="SAM" id="MobiDB-lite"/>
    </source>
</evidence>
<dbReference type="EMBL" id="BFEA01000034">
    <property type="protein sequence ID" value="GBG62965.1"/>
    <property type="molecule type" value="Genomic_DNA"/>
</dbReference>
<evidence type="ECO:0008006" key="15">
    <source>
        <dbReference type="Google" id="ProtNLM"/>
    </source>
</evidence>
<dbReference type="Gramene" id="GBG62965">
    <property type="protein sequence ID" value="GBG62965"/>
    <property type="gene ID" value="CBR_g34665"/>
</dbReference>
<dbReference type="OrthoDB" id="1502398at2759"/>
<keyword evidence="10 12" id="KW-0472">Membrane</keyword>
<dbReference type="AlphaFoldDB" id="A0A388JYW9"/>
<evidence type="ECO:0000313" key="13">
    <source>
        <dbReference type="EMBL" id="GBG62965.1"/>
    </source>
</evidence>
<accession>A0A388JYW9</accession>
<keyword evidence="8" id="KW-0809">Transit peptide</keyword>
<evidence type="ECO:0000256" key="8">
    <source>
        <dbReference type="ARBA" id="ARBA00022946"/>
    </source>
</evidence>
<dbReference type="Gene3D" id="1.10.357.140">
    <property type="entry name" value="UbiA prenyltransferase"/>
    <property type="match status" value="1"/>
</dbReference>
<feature type="transmembrane region" description="Helical" evidence="12">
    <location>
        <begin position="900"/>
        <end position="921"/>
    </location>
</feature>
<feature type="region of interest" description="Disordered" evidence="11">
    <location>
        <begin position="428"/>
        <end position="447"/>
    </location>
</feature>
<dbReference type="GO" id="GO:0009507">
    <property type="term" value="C:chloroplast"/>
    <property type="evidence" value="ECO:0007669"/>
    <property type="project" value="UniProtKB-SubCell"/>
</dbReference>
<evidence type="ECO:0000256" key="1">
    <source>
        <dbReference type="ARBA" id="ARBA00004141"/>
    </source>
</evidence>